<protein>
    <recommendedName>
        <fullName evidence="2">ARB-07466-like C-terminal domain-containing protein</fullName>
    </recommendedName>
</protein>
<evidence type="ECO:0000259" key="2">
    <source>
        <dbReference type="Pfam" id="PF26571"/>
    </source>
</evidence>
<keyword evidence="1" id="KW-1133">Transmembrane helix</keyword>
<keyword evidence="1" id="KW-0812">Transmembrane</keyword>
<dbReference type="OrthoDB" id="5244330at2"/>
<organism evidence="3 4">
    <name type="scientific">Nocardiopsis flavescens</name>
    <dbReference type="NCBI Taxonomy" id="758803"/>
    <lineage>
        <taxon>Bacteria</taxon>
        <taxon>Bacillati</taxon>
        <taxon>Actinomycetota</taxon>
        <taxon>Actinomycetes</taxon>
        <taxon>Streptosporangiales</taxon>
        <taxon>Nocardiopsidaceae</taxon>
        <taxon>Nocardiopsis</taxon>
    </lineage>
</organism>
<dbReference type="EMBL" id="FQZK01000003">
    <property type="protein sequence ID" value="SHJ08312.1"/>
    <property type="molecule type" value="Genomic_DNA"/>
</dbReference>
<evidence type="ECO:0000313" key="3">
    <source>
        <dbReference type="EMBL" id="SHJ08312.1"/>
    </source>
</evidence>
<evidence type="ECO:0000313" key="4">
    <source>
        <dbReference type="Proteomes" id="UP000184452"/>
    </source>
</evidence>
<sequence>MKTLLYIPLALIAFILVFVLLLVSVIVEEDNGSFSEFPDSVPGIPDAVLLAYAAAAASAGELSSGCEGMTWSLVAGIGYVESKHGTYEGAEVDDEGNVRPEIIGVQLDGSGDTAEILDTDDGEMDGDEEYDRAVGPMQFIPGSWAIYGQDGDGNGEKDPHNIFDAAAAAVVHLCRSGGNDLTTDEKMRRAIRGYNNSGEYVNAVMERKEHYDSLHVQPGGPTGGGAMVPCANLGQLHSDMCAVHDDLNDKFGAFYLSAGGYRNEAGSDHGSGMAIDYMVAPLGGYPTPGNHAMALQVIKYVIKNKDRLRIKGMIYEQRIWNAQFDPVGDGDWLQVSRPMGDRGSPTQNHYDHIHLAAGPGDMQ</sequence>
<gene>
    <name evidence="3" type="ORF">SAMN05421803_103384</name>
</gene>
<dbReference type="Pfam" id="PF26571">
    <property type="entry name" value="VldE"/>
    <property type="match status" value="1"/>
</dbReference>
<dbReference type="RefSeq" id="WP_073377230.1">
    <property type="nucleotide sequence ID" value="NZ_FQZK01000003.1"/>
</dbReference>
<dbReference type="Gene3D" id="1.10.530.10">
    <property type="match status" value="1"/>
</dbReference>
<keyword evidence="1" id="KW-0472">Membrane</keyword>
<keyword evidence="4" id="KW-1185">Reference proteome</keyword>
<dbReference type="AlphaFoldDB" id="A0A1M6GEF1"/>
<dbReference type="InterPro" id="IPR023346">
    <property type="entry name" value="Lysozyme-like_dom_sf"/>
</dbReference>
<dbReference type="STRING" id="758803.SAMN05421803_103384"/>
<evidence type="ECO:0000256" key="1">
    <source>
        <dbReference type="SAM" id="Phobius"/>
    </source>
</evidence>
<name>A0A1M6GEF1_9ACTN</name>
<dbReference type="GO" id="GO:0008933">
    <property type="term" value="F:peptidoglycan lytic transglycosylase activity"/>
    <property type="evidence" value="ECO:0007669"/>
    <property type="project" value="TreeGrafter"/>
</dbReference>
<dbReference type="Proteomes" id="UP000184452">
    <property type="component" value="Unassembled WGS sequence"/>
</dbReference>
<dbReference type="SUPFAM" id="SSF53955">
    <property type="entry name" value="Lysozyme-like"/>
    <property type="match status" value="1"/>
</dbReference>
<dbReference type="InterPro" id="IPR058593">
    <property type="entry name" value="ARB_07466-like_C"/>
</dbReference>
<reference evidence="3 4" key="1">
    <citation type="submission" date="2016-11" db="EMBL/GenBank/DDBJ databases">
        <authorList>
            <person name="Jaros S."/>
            <person name="Januszkiewicz K."/>
            <person name="Wedrychowicz H."/>
        </authorList>
    </citation>
    <scope>NUCLEOTIDE SEQUENCE [LARGE SCALE GENOMIC DNA]</scope>
    <source>
        <strain evidence="3 4">CGMCC 4.5723</strain>
    </source>
</reference>
<dbReference type="PANTHER" id="PTHR30163">
    <property type="entry name" value="MEMBRANE-BOUND LYTIC MUREIN TRANSGLYCOSYLASE B"/>
    <property type="match status" value="1"/>
</dbReference>
<accession>A0A1M6GEF1</accession>
<feature type="transmembrane region" description="Helical" evidence="1">
    <location>
        <begin position="6"/>
        <end position="27"/>
    </location>
</feature>
<proteinExistence type="predicted"/>
<dbReference type="PANTHER" id="PTHR30163:SF8">
    <property type="entry name" value="LYTIC MUREIN TRANSGLYCOSYLASE"/>
    <property type="match status" value="1"/>
</dbReference>
<dbReference type="InterPro" id="IPR043426">
    <property type="entry name" value="MltB-like"/>
</dbReference>
<feature type="domain" description="ARB-07466-like C-terminal" evidence="2">
    <location>
        <begin position="234"/>
        <end position="350"/>
    </location>
</feature>
<dbReference type="GO" id="GO:0009253">
    <property type="term" value="P:peptidoglycan catabolic process"/>
    <property type="evidence" value="ECO:0007669"/>
    <property type="project" value="TreeGrafter"/>
</dbReference>
<dbReference type="CDD" id="cd13399">
    <property type="entry name" value="Slt35-like"/>
    <property type="match status" value="1"/>
</dbReference>